<dbReference type="Gene3D" id="3.40.30.10">
    <property type="entry name" value="Glutaredoxin"/>
    <property type="match status" value="1"/>
</dbReference>
<dbReference type="CDD" id="cd03057">
    <property type="entry name" value="GST_N_Beta"/>
    <property type="match status" value="1"/>
</dbReference>
<keyword evidence="3" id="KW-0808">Transferase</keyword>
<dbReference type="AlphaFoldDB" id="A0A0L0GSI4"/>
<evidence type="ECO:0000259" key="2">
    <source>
        <dbReference type="PROSITE" id="PS50405"/>
    </source>
</evidence>
<dbReference type="InterPro" id="IPR036282">
    <property type="entry name" value="Glutathione-S-Trfase_C_sf"/>
</dbReference>
<dbReference type="GO" id="GO:0016740">
    <property type="term" value="F:transferase activity"/>
    <property type="evidence" value="ECO:0007669"/>
    <property type="project" value="UniProtKB-KW"/>
</dbReference>
<accession>A0A0L0GSI4</accession>
<dbReference type="SFLD" id="SFLDS00019">
    <property type="entry name" value="Glutathione_Transferase_(cytos"/>
    <property type="match status" value="1"/>
</dbReference>
<dbReference type="Proteomes" id="UP000037393">
    <property type="component" value="Unassembled WGS sequence"/>
</dbReference>
<proteinExistence type="predicted"/>
<comment type="caution">
    <text evidence="3">The sequence shown here is derived from an EMBL/GenBank/DDBJ whole genome shotgun (WGS) entry which is preliminary data.</text>
</comment>
<keyword evidence="4" id="KW-1185">Reference proteome</keyword>
<dbReference type="InterPro" id="IPR040079">
    <property type="entry name" value="Glutathione_S-Trfase"/>
</dbReference>
<dbReference type="PANTHER" id="PTHR44051">
    <property type="entry name" value="GLUTATHIONE S-TRANSFERASE-RELATED"/>
    <property type="match status" value="1"/>
</dbReference>
<sequence>MKLYIADKTCSEAIQIVAHQMALKLELIHVDFASNTTSNGEDFRSVNPLFYVPALVTDEQETLTEGLVILNWLADRNPEAGLAPVPGTMARVNHDQLMTFIATEIQQRHVPLMRKLMTEEGKAWMSGKIIAAYQLLDNRLADGRSYLTGEKLTIADAYLWATFWSERSGVDIHHLQYIQSWKKRMDMHPAVQQALQDEMDIVTRHRSLLSA</sequence>
<organism evidence="3 4">
    <name type="scientific">Trabulsiella odontotermitis</name>
    <dbReference type="NCBI Taxonomy" id="379893"/>
    <lineage>
        <taxon>Bacteria</taxon>
        <taxon>Pseudomonadati</taxon>
        <taxon>Pseudomonadota</taxon>
        <taxon>Gammaproteobacteria</taxon>
        <taxon>Enterobacterales</taxon>
        <taxon>Enterobacteriaceae</taxon>
        <taxon>Trabulsiella</taxon>
    </lineage>
</organism>
<protein>
    <submittedName>
        <fullName evidence="3">Glutathione S-transferase</fullName>
    </submittedName>
</protein>
<dbReference type="InterPro" id="IPR004045">
    <property type="entry name" value="Glutathione_S-Trfase_N"/>
</dbReference>
<dbReference type="Pfam" id="PF13409">
    <property type="entry name" value="GST_N_2"/>
    <property type="match status" value="1"/>
</dbReference>
<evidence type="ECO:0000259" key="1">
    <source>
        <dbReference type="PROSITE" id="PS50404"/>
    </source>
</evidence>
<dbReference type="EMBL" id="JNGI01000124">
    <property type="protein sequence ID" value="KNC91711.1"/>
    <property type="molecule type" value="Genomic_DNA"/>
</dbReference>
<dbReference type="SUPFAM" id="SSF47616">
    <property type="entry name" value="GST C-terminal domain-like"/>
    <property type="match status" value="1"/>
</dbReference>
<reference evidence="3 4" key="1">
    <citation type="journal article" date="2015" name="Appl. Environ. Microbiol.">
        <title>The Enterobacterium Trabulsiella odontotermitis Presents Novel Adaptations Related to Its Association with Fungus-Growing Termites.</title>
        <authorList>
            <person name="Sapountzis P."/>
            <person name="Gruntjes T."/>
            <person name="Otani S."/>
            <person name="Estevez J."/>
            <person name="da Costa R.R."/>
            <person name="Plunkett G.3rd."/>
            <person name="Perna N.T."/>
            <person name="Poulsen M."/>
        </authorList>
    </citation>
    <scope>NUCLEOTIDE SEQUENCE [LARGE SCALE GENOMIC DNA]</scope>
    <source>
        <strain evidence="3 4">12</strain>
    </source>
</reference>
<feature type="domain" description="GST C-terminal" evidence="2">
    <location>
        <begin position="87"/>
        <end position="209"/>
    </location>
</feature>
<dbReference type="InterPro" id="IPR036249">
    <property type="entry name" value="Thioredoxin-like_sf"/>
</dbReference>
<dbReference type="PATRIC" id="fig|379893.4.peg.323"/>
<evidence type="ECO:0000313" key="4">
    <source>
        <dbReference type="Proteomes" id="UP000037393"/>
    </source>
</evidence>
<dbReference type="PANTHER" id="PTHR44051:SF8">
    <property type="entry name" value="GLUTATHIONE S-TRANSFERASE GSTA"/>
    <property type="match status" value="1"/>
</dbReference>
<dbReference type="PROSITE" id="PS50405">
    <property type="entry name" value="GST_CTER"/>
    <property type="match status" value="1"/>
</dbReference>
<dbReference type="Pfam" id="PF13410">
    <property type="entry name" value="GST_C_2"/>
    <property type="match status" value="1"/>
</dbReference>
<dbReference type="PROSITE" id="PS50404">
    <property type="entry name" value="GST_NTER"/>
    <property type="match status" value="1"/>
</dbReference>
<dbReference type="Gene3D" id="1.20.1050.10">
    <property type="match status" value="1"/>
</dbReference>
<dbReference type="InterPro" id="IPR010987">
    <property type="entry name" value="Glutathione-S-Trfase_C-like"/>
</dbReference>
<feature type="domain" description="GST N-terminal" evidence="1">
    <location>
        <begin position="1"/>
        <end position="81"/>
    </location>
</feature>
<name>A0A0L0GSI4_9ENTR</name>
<dbReference type="SUPFAM" id="SSF52833">
    <property type="entry name" value="Thioredoxin-like"/>
    <property type="match status" value="1"/>
</dbReference>
<evidence type="ECO:0000313" key="3">
    <source>
        <dbReference type="EMBL" id="KNC91711.1"/>
    </source>
</evidence>
<gene>
    <name evidence="3" type="ORF">GM31_01575</name>
</gene>
<dbReference type="SFLD" id="SFLDG00358">
    <property type="entry name" value="Main_(cytGST)"/>
    <property type="match status" value="1"/>
</dbReference>
<dbReference type="OrthoDB" id="8772754at2"/>